<evidence type="ECO:0000313" key="2">
    <source>
        <dbReference type="EMBL" id="PPK92680.1"/>
    </source>
</evidence>
<dbReference type="EMBL" id="PTJD01000013">
    <property type="protein sequence ID" value="PPK92680.1"/>
    <property type="molecule type" value="Genomic_DNA"/>
</dbReference>
<evidence type="ECO:0000313" key="3">
    <source>
        <dbReference type="Proteomes" id="UP000239485"/>
    </source>
</evidence>
<organism evidence="2 3">
    <name type="scientific">Kineococcus xinjiangensis</name>
    <dbReference type="NCBI Taxonomy" id="512762"/>
    <lineage>
        <taxon>Bacteria</taxon>
        <taxon>Bacillati</taxon>
        <taxon>Actinomycetota</taxon>
        <taxon>Actinomycetes</taxon>
        <taxon>Kineosporiales</taxon>
        <taxon>Kineosporiaceae</taxon>
        <taxon>Kineococcus</taxon>
    </lineage>
</organism>
<keyword evidence="1" id="KW-1133">Transmembrane helix</keyword>
<feature type="transmembrane region" description="Helical" evidence="1">
    <location>
        <begin position="292"/>
        <end position="325"/>
    </location>
</feature>
<feature type="transmembrane region" description="Helical" evidence="1">
    <location>
        <begin position="221"/>
        <end position="247"/>
    </location>
</feature>
<keyword evidence="3" id="KW-1185">Reference proteome</keyword>
<keyword evidence="1" id="KW-0472">Membrane</keyword>
<keyword evidence="1" id="KW-0812">Transmembrane</keyword>
<name>A0A2S6IEU5_9ACTN</name>
<feature type="transmembrane region" description="Helical" evidence="1">
    <location>
        <begin position="110"/>
        <end position="130"/>
    </location>
</feature>
<evidence type="ECO:0000256" key="1">
    <source>
        <dbReference type="SAM" id="Phobius"/>
    </source>
</evidence>
<comment type="caution">
    <text evidence="2">The sequence shown here is derived from an EMBL/GenBank/DDBJ whole genome shotgun (WGS) entry which is preliminary data.</text>
</comment>
<accession>A0A2S6IEU5</accession>
<protein>
    <submittedName>
        <fullName evidence="2">Uncharacterized protein</fullName>
    </submittedName>
</protein>
<feature type="transmembrane region" description="Helical" evidence="1">
    <location>
        <begin position="53"/>
        <end position="74"/>
    </location>
</feature>
<proteinExistence type="predicted"/>
<feature type="transmembrane region" description="Helical" evidence="1">
    <location>
        <begin position="253"/>
        <end position="271"/>
    </location>
</feature>
<feature type="transmembrane region" description="Helical" evidence="1">
    <location>
        <begin position="20"/>
        <end position="41"/>
    </location>
</feature>
<dbReference type="AlphaFoldDB" id="A0A2S6IEU5"/>
<reference evidence="2 3" key="1">
    <citation type="submission" date="2018-02" db="EMBL/GenBank/DDBJ databases">
        <title>Genomic Encyclopedia of Archaeal and Bacterial Type Strains, Phase II (KMG-II): from individual species to whole genera.</title>
        <authorList>
            <person name="Goeker M."/>
        </authorList>
    </citation>
    <scope>NUCLEOTIDE SEQUENCE [LARGE SCALE GENOMIC DNA]</scope>
    <source>
        <strain evidence="2 3">DSM 22857</strain>
    </source>
</reference>
<gene>
    <name evidence="2" type="ORF">CLV92_113109</name>
</gene>
<sequence length="342" mass="36807">MIRRLSHRLHVDLVRSPKGVQHLTTLVVTAVSTILLTRLFLELTGYPQIGGSSLHIAHVLPGGLLMLAALVLLLAHIGAGPRPPAAVLGGVGFGLFIDEVGKFVTTDNDYFYEPAAAIMYVVFALLVTWATRWRRSRPLDPDERVAGAAFALVDGLAGRLSERRRDDALRLLEKAGDSPGAAEIGRLLRQVRPAPVSPSHHLEDLWVAVRSLFDRLAGTRWAVPLMGALLLAQALGATLIAVGLWRAGEGDGVSFSGVLLGATASFFLALAGLRRWRDEGRRAAVESFQRAVLVSLLLTQVFLFAASQFTATAGLLVDLVLLGLLTADLDRLRRTGEEPAQS</sequence>
<dbReference type="Proteomes" id="UP000239485">
    <property type="component" value="Unassembled WGS sequence"/>
</dbReference>
<feature type="transmembrane region" description="Helical" evidence="1">
    <location>
        <begin position="86"/>
        <end position="104"/>
    </location>
</feature>